<protein>
    <recommendedName>
        <fullName evidence="2">Protein CyaE</fullName>
    </recommendedName>
</protein>
<accession>A0ABT1VWM7</accession>
<keyword evidence="2" id="KW-0472">Membrane</keyword>
<dbReference type="PANTHER" id="PTHR30203">
    <property type="entry name" value="OUTER MEMBRANE CATION EFFLUX PROTEIN"/>
    <property type="match status" value="1"/>
</dbReference>
<comment type="function">
    <text evidence="2">CyaE is necessary for transport of calmodulin-sensitive adenylate cyclase-hemolysin (cyclolysin).</text>
</comment>
<evidence type="ECO:0000256" key="2">
    <source>
        <dbReference type="PIRNR" id="PIRNR001892"/>
    </source>
</evidence>
<comment type="caution">
    <text evidence="4">The sequence shown here is derived from an EMBL/GenBank/DDBJ whole genome shotgun (WGS) entry which is preliminary data.</text>
</comment>
<keyword evidence="2" id="KW-0813">Transport</keyword>
<reference evidence="4 5" key="1">
    <citation type="submission" date="2022-06" db="EMBL/GenBank/DDBJ databases">
        <title>Rhizosaccharibacter gen. nov. sp. nov. KSS12, endophytic bacteria isolated from sugarcane.</title>
        <authorList>
            <person name="Pitiwittayakul N."/>
        </authorList>
    </citation>
    <scope>NUCLEOTIDE SEQUENCE [LARGE SCALE GENOMIC DNA]</scope>
    <source>
        <strain evidence="4 5">KSS12</strain>
    </source>
</reference>
<keyword evidence="5" id="KW-1185">Reference proteome</keyword>
<sequence>MPPADITPARPQRAVHVVAMLLLLTGCNDTRDLAPPDPSTPWRPTVDAGSDDQHPAAGVDAAGARSVPPSQGAPDARQFRLPGDRGLPFRDPHPEIDPAHRYSLVELVDVAQRNNKQTRIAWEQARQAAIDVGISRAAYLPTLTLSALGGYRRQTSPFPNNLNNNGYITSNAEAVFPTLTISYLLVDFGAREAAEHAARQTSEAANVAFTGAHQQLILSVARSFLQLQAAEAQLGAAQTALRNADLLLTASQARLQHGEGTVTDADDARRGVAQARFSIASATASRNTARDGLLATLGLPPRTPLQVEGLEAHPVPRNMTSNLDQLMQDALRSRPDLLADLSRLRASEADTARARAALYPTVSLNVKGQGDIGAIQTEGFSSRSFIAPETGVYLDFEWSFFQGGAKANQVRLAESRQAEQRDALQQAEDQAMREVAVAYDELDAGLAQYDAAVALQQAARTSFASSAEAFRHGVGTITAADDAQTALVQADATLARTHAQVLASAATLAFATGQLTSAQDLDALR</sequence>
<comment type="subcellular location">
    <subcellularLocation>
        <location evidence="2">Cell outer membrane</location>
        <topology evidence="2">Peripheral membrane protein</topology>
    </subcellularLocation>
</comment>
<keyword evidence="2" id="KW-0354">Hemolysis</keyword>
<keyword evidence="2" id="KW-0204">Cytolysis</keyword>
<comment type="similarity">
    <text evidence="1 2">Belongs to the outer membrane factor (OMF) (TC 1.B.17) family.</text>
</comment>
<dbReference type="Gene3D" id="1.20.1600.10">
    <property type="entry name" value="Outer membrane efflux proteins (OEP)"/>
    <property type="match status" value="1"/>
</dbReference>
<dbReference type="Pfam" id="PF02321">
    <property type="entry name" value="OEP"/>
    <property type="match status" value="2"/>
</dbReference>
<dbReference type="SUPFAM" id="SSF56954">
    <property type="entry name" value="Outer membrane efflux proteins (OEP)"/>
    <property type="match status" value="1"/>
</dbReference>
<evidence type="ECO:0000256" key="3">
    <source>
        <dbReference type="SAM" id="MobiDB-lite"/>
    </source>
</evidence>
<dbReference type="InterPro" id="IPR028351">
    <property type="entry name" value="CyaE"/>
</dbReference>
<keyword evidence="2" id="KW-0998">Cell outer membrane</keyword>
<gene>
    <name evidence="4" type="ORF">NFI88_07855</name>
</gene>
<evidence type="ECO:0000313" key="5">
    <source>
        <dbReference type="Proteomes" id="UP001524547"/>
    </source>
</evidence>
<dbReference type="Proteomes" id="UP001524547">
    <property type="component" value="Unassembled WGS sequence"/>
</dbReference>
<dbReference type="PIRSF" id="PIRSF001892">
    <property type="entry name" value="CyaE"/>
    <property type="match status" value="1"/>
</dbReference>
<dbReference type="RefSeq" id="WP_422919491.1">
    <property type="nucleotide sequence ID" value="NZ_JAMZEJ010000004.1"/>
</dbReference>
<feature type="region of interest" description="Disordered" evidence="3">
    <location>
        <begin position="31"/>
        <end position="95"/>
    </location>
</feature>
<dbReference type="InterPro" id="IPR010131">
    <property type="entry name" value="MdtP/NodT-like"/>
</dbReference>
<organism evidence="4 5">
    <name type="scientific">Rhizosaccharibacter radicis</name>
    <dbReference type="NCBI Taxonomy" id="2782605"/>
    <lineage>
        <taxon>Bacteria</taxon>
        <taxon>Pseudomonadati</taxon>
        <taxon>Pseudomonadota</taxon>
        <taxon>Alphaproteobacteria</taxon>
        <taxon>Acetobacterales</taxon>
        <taxon>Acetobacteraceae</taxon>
        <taxon>Rhizosaccharibacter</taxon>
    </lineage>
</organism>
<evidence type="ECO:0000313" key="4">
    <source>
        <dbReference type="EMBL" id="MCQ8240753.1"/>
    </source>
</evidence>
<name>A0ABT1VWM7_9PROT</name>
<dbReference type="PANTHER" id="PTHR30203:SF29">
    <property type="entry name" value="PROTEIN CYAE"/>
    <property type="match status" value="1"/>
</dbReference>
<evidence type="ECO:0000256" key="1">
    <source>
        <dbReference type="ARBA" id="ARBA00007613"/>
    </source>
</evidence>
<proteinExistence type="inferred from homology"/>
<dbReference type="EMBL" id="JAMZEJ010000004">
    <property type="protein sequence ID" value="MCQ8240753.1"/>
    <property type="molecule type" value="Genomic_DNA"/>
</dbReference>
<dbReference type="InterPro" id="IPR003423">
    <property type="entry name" value="OMP_efflux"/>
</dbReference>